<keyword evidence="5" id="KW-1185">Reference proteome</keyword>
<keyword evidence="1" id="KW-0862">Zinc</keyword>
<keyword evidence="1" id="KW-0863">Zinc-finger</keyword>
<name>A0A8S1DS36_9INSE</name>
<feature type="region of interest" description="Disordered" evidence="2">
    <location>
        <begin position="190"/>
        <end position="227"/>
    </location>
</feature>
<evidence type="ECO:0000256" key="1">
    <source>
        <dbReference type="PROSITE-ProRule" id="PRU00042"/>
    </source>
</evidence>
<dbReference type="AlphaFoldDB" id="A0A8S1DS36"/>
<dbReference type="InterPro" id="IPR052795">
    <property type="entry name" value="RREB1"/>
</dbReference>
<evidence type="ECO:0000313" key="5">
    <source>
        <dbReference type="Proteomes" id="UP000494165"/>
    </source>
</evidence>
<dbReference type="GO" id="GO:0008270">
    <property type="term" value="F:zinc ion binding"/>
    <property type="evidence" value="ECO:0007669"/>
    <property type="project" value="UniProtKB-KW"/>
</dbReference>
<dbReference type="GO" id="GO:0000978">
    <property type="term" value="F:RNA polymerase II cis-regulatory region sequence-specific DNA binding"/>
    <property type="evidence" value="ECO:0007669"/>
    <property type="project" value="TreeGrafter"/>
</dbReference>
<dbReference type="SMART" id="SM00355">
    <property type="entry name" value="ZnF_C2H2"/>
    <property type="match status" value="6"/>
</dbReference>
<dbReference type="EMBL" id="CADEPI010000500">
    <property type="protein sequence ID" value="CAB3386679.1"/>
    <property type="molecule type" value="Genomic_DNA"/>
</dbReference>
<dbReference type="OrthoDB" id="6077919at2759"/>
<feature type="domain" description="C2H2-type" evidence="3">
    <location>
        <begin position="21"/>
        <end position="48"/>
    </location>
</feature>
<feature type="domain" description="C2H2-type" evidence="3">
    <location>
        <begin position="271"/>
        <end position="298"/>
    </location>
</feature>
<evidence type="ECO:0000256" key="2">
    <source>
        <dbReference type="SAM" id="MobiDB-lite"/>
    </source>
</evidence>
<sequence length="372" mass="42375">MGSKVQATMDISTASCVRYEFKCLLCPMVFPNLRALRGHAKDHMKTSPPYNCNICPFICNEKVVLQRHIRTHKGDQPYKCGLCNDFFSTKSNCKRHLLKTHAITSEEQLLSLLTENEQTPEKKSTPPAAVQTAVKDQVLTPIMQNSSMLLALISKMAQADLSSGVPPIWNPELFLNQYRVASEADLARIEDAPMNPSGRRDEKIVTNSSAGEEDECNESITSEQDYEDSNGWAAFCVETIIHSTDEDESEEREEKEKRAKTSAYSRAPNRVTCPVCKVTFPWTSSLKRHILVHTGEKPFRCKFCPLSFTTKSNCLRHQKRKHSNQKNLKSSGEDSSFKCDFCFKKFYLKLKKDEHMELYCIPRARHNQSMES</sequence>
<reference evidence="4 5" key="1">
    <citation type="submission" date="2020-04" db="EMBL/GenBank/DDBJ databases">
        <authorList>
            <person name="Alioto T."/>
            <person name="Alioto T."/>
            <person name="Gomez Garrido J."/>
        </authorList>
    </citation>
    <scope>NUCLEOTIDE SEQUENCE [LARGE SCALE GENOMIC DNA]</scope>
</reference>
<dbReference type="PROSITE" id="PS50157">
    <property type="entry name" value="ZINC_FINGER_C2H2_2"/>
    <property type="match status" value="5"/>
</dbReference>
<dbReference type="InterPro" id="IPR013087">
    <property type="entry name" value="Znf_C2H2_type"/>
</dbReference>
<dbReference type="GO" id="GO:0001228">
    <property type="term" value="F:DNA-binding transcription activator activity, RNA polymerase II-specific"/>
    <property type="evidence" value="ECO:0007669"/>
    <property type="project" value="TreeGrafter"/>
</dbReference>
<dbReference type="PANTHER" id="PTHR46451">
    <property type="entry name" value="RAS-RESPONSIVE ELEMENT-BINDING PROTEIN 1"/>
    <property type="match status" value="1"/>
</dbReference>
<accession>A0A8S1DS36</accession>
<dbReference type="Proteomes" id="UP000494165">
    <property type="component" value="Unassembled WGS sequence"/>
</dbReference>
<dbReference type="GO" id="GO:0005634">
    <property type="term" value="C:nucleus"/>
    <property type="evidence" value="ECO:0007669"/>
    <property type="project" value="TreeGrafter"/>
</dbReference>
<proteinExistence type="predicted"/>
<comment type="caution">
    <text evidence="4">The sequence shown here is derived from an EMBL/GenBank/DDBJ whole genome shotgun (WGS) entry which is preliminary data.</text>
</comment>
<protein>
    <recommendedName>
        <fullName evidence="3">C2H2-type domain-containing protein</fullName>
    </recommendedName>
</protein>
<evidence type="ECO:0000313" key="4">
    <source>
        <dbReference type="EMBL" id="CAB3386679.1"/>
    </source>
</evidence>
<feature type="domain" description="C2H2-type" evidence="3">
    <location>
        <begin position="299"/>
        <end position="327"/>
    </location>
</feature>
<dbReference type="Gene3D" id="3.30.160.60">
    <property type="entry name" value="Classic Zinc Finger"/>
    <property type="match status" value="4"/>
</dbReference>
<evidence type="ECO:0000259" key="3">
    <source>
        <dbReference type="PROSITE" id="PS50157"/>
    </source>
</evidence>
<feature type="region of interest" description="Disordered" evidence="2">
    <location>
        <begin position="244"/>
        <end position="263"/>
    </location>
</feature>
<dbReference type="InterPro" id="IPR036236">
    <property type="entry name" value="Znf_C2H2_sf"/>
</dbReference>
<dbReference type="SUPFAM" id="SSF57667">
    <property type="entry name" value="beta-beta-alpha zinc fingers"/>
    <property type="match status" value="2"/>
</dbReference>
<organism evidence="4 5">
    <name type="scientific">Cloeon dipterum</name>
    <dbReference type="NCBI Taxonomy" id="197152"/>
    <lineage>
        <taxon>Eukaryota</taxon>
        <taxon>Metazoa</taxon>
        <taxon>Ecdysozoa</taxon>
        <taxon>Arthropoda</taxon>
        <taxon>Hexapoda</taxon>
        <taxon>Insecta</taxon>
        <taxon>Pterygota</taxon>
        <taxon>Palaeoptera</taxon>
        <taxon>Ephemeroptera</taxon>
        <taxon>Pisciforma</taxon>
        <taxon>Baetidae</taxon>
        <taxon>Cloeon</taxon>
    </lineage>
</organism>
<feature type="domain" description="C2H2-type" evidence="3">
    <location>
        <begin position="50"/>
        <end position="77"/>
    </location>
</feature>
<keyword evidence="1" id="KW-0479">Metal-binding</keyword>
<dbReference type="PROSITE" id="PS00028">
    <property type="entry name" value="ZINC_FINGER_C2H2_1"/>
    <property type="match status" value="5"/>
</dbReference>
<feature type="domain" description="C2H2-type" evidence="3">
    <location>
        <begin position="78"/>
        <end position="106"/>
    </location>
</feature>
<gene>
    <name evidence="4" type="ORF">CLODIP_2_CD10210</name>
</gene>
<dbReference type="PANTHER" id="PTHR46451:SF1">
    <property type="entry name" value="RAS-RESPONSIVE ELEMENT-BINDING PROTEIN 1"/>
    <property type="match status" value="1"/>
</dbReference>